<dbReference type="AlphaFoldDB" id="A0AA88J3G3"/>
<proteinExistence type="predicted"/>
<name>A0AA88J3G3_FICCA</name>
<evidence type="ECO:0000313" key="2">
    <source>
        <dbReference type="Proteomes" id="UP001187192"/>
    </source>
</evidence>
<keyword evidence="2" id="KW-1185">Reference proteome</keyword>
<dbReference type="Proteomes" id="UP001187192">
    <property type="component" value="Unassembled WGS sequence"/>
</dbReference>
<comment type="caution">
    <text evidence="1">The sequence shown here is derived from an EMBL/GenBank/DDBJ whole genome shotgun (WGS) entry which is preliminary data.</text>
</comment>
<organism evidence="1 2">
    <name type="scientific">Ficus carica</name>
    <name type="common">Common fig</name>
    <dbReference type="NCBI Taxonomy" id="3494"/>
    <lineage>
        <taxon>Eukaryota</taxon>
        <taxon>Viridiplantae</taxon>
        <taxon>Streptophyta</taxon>
        <taxon>Embryophyta</taxon>
        <taxon>Tracheophyta</taxon>
        <taxon>Spermatophyta</taxon>
        <taxon>Magnoliopsida</taxon>
        <taxon>eudicotyledons</taxon>
        <taxon>Gunneridae</taxon>
        <taxon>Pentapetalae</taxon>
        <taxon>rosids</taxon>
        <taxon>fabids</taxon>
        <taxon>Rosales</taxon>
        <taxon>Moraceae</taxon>
        <taxon>Ficeae</taxon>
        <taxon>Ficus</taxon>
    </lineage>
</organism>
<evidence type="ECO:0000313" key="1">
    <source>
        <dbReference type="EMBL" id="GMN60411.1"/>
    </source>
</evidence>
<protein>
    <submittedName>
        <fullName evidence="1">Uncharacterized protein</fullName>
    </submittedName>
</protein>
<reference evidence="1" key="1">
    <citation type="submission" date="2023-07" db="EMBL/GenBank/DDBJ databases">
        <title>draft genome sequence of fig (Ficus carica).</title>
        <authorList>
            <person name="Takahashi T."/>
            <person name="Nishimura K."/>
        </authorList>
    </citation>
    <scope>NUCLEOTIDE SEQUENCE</scope>
</reference>
<gene>
    <name evidence="1" type="ORF">TIFTF001_029507</name>
</gene>
<sequence length="76" mass="8660">MRHIAKQQALKKTPVSAKICIRHLTGIARHDHGHSTSDCQALRQKVTDLLKRGHLREILSHKGRQTYGLDDKRGDK</sequence>
<dbReference type="EMBL" id="BTGU01000098">
    <property type="protein sequence ID" value="GMN60411.1"/>
    <property type="molecule type" value="Genomic_DNA"/>
</dbReference>
<accession>A0AA88J3G3</accession>